<dbReference type="InterPro" id="IPR001867">
    <property type="entry name" value="OmpR/PhoB-type_DNA-bd"/>
</dbReference>
<evidence type="ECO:0000313" key="11">
    <source>
        <dbReference type="Proteomes" id="UP000220629"/>
    </source>
</evidence>
<name>A0A0M2QHJ4_BURGA</name>
<feature type="modified residue" description="4-aspartylphosphate" evidence="6">
    <location>
        <position position="53"/>
    </location>
</feature>
<dbReference type="EMBL" id="PDDY01000001">
    <property type="protein sequence ID" value="PEH41465.1"/>
    <property type="molecule type" value="Genomic_DNA"/>
</dbReference>
<dbReference type="GO" id="GO:0032993">
    <property type="term" value="C:protein-DNA complex"/>
    <property type="evidence" value="ECO:0007669"/>
    <property type="project" value="TreeGrafter"/>
</dbReference>
<dbReference type="RefSeq" id="WP_046576196.1">
    <property type="nucleotide sequence ID" value="NZ_CADEPO010000019.1"/>
</dbReference>
<gene>
    <name evidence="10" type="ORF">CRM94_04425</name>
</gene>
<dbReference type="Pfam" id="PF00486">
    <property type="entry name" value="Trans_reg_C"/>
    <property type="match status" value="1"/>
</dbReference>
<evidence type="ECO:0000256" key="7">
    <source>
        <dbReference type="PROSITE-ProRule" id="PRU01091"/>
    </source>
</evidence>
<keyword evidence="3" id="KW-0805">Transcription regulation</keyword>
<evidence type="ECO:0000259" key="8">
    <source>
        <dbReference type="PROSITE" id="PS50110"/>
    </source>
</evidence>
<sequence length="239" mass="25770">MNALILIAEDEPEIAEILDAYLTREGFRTYRVADGQTALDVHPVLKPDLVLLDVKMPGLDGWAVLTELRRRGATPVIMLTAMDQDIDRLQGLRFGADDYIVKPFNPVEVVARTQAVLRRAGTQGRSQVIRAGRIEIDTESYVARVLGAGAAQAGAAANAGDVTLALTLTEFRLLAHMAKSPQRVFSRGELVDACLPGGDALERTVDSHVSNLRKKLEQAGACGLLAVVRGVGYRLENGA</sequence>
<comment type="caution">
    <text evidence="10">The sequence shown here is derived from an EMBL/GenBank/DDBJ whole genome shotgun (WGS) entry which is preliminary data.</text>
</comment>
<dbReference type="SUPFAM" id="SSF46894">
    <property type="entry name" value="C-terminal effector domain of the bipartite response regulators"/>
    <property type="match status" value="1"/>
</dbReference>
<dbReference type="CDD" id="cd17574">
    <property type="entry name" value="REC_OmpR"/>
    <property type="match status" value="1"/>
</dbReference>
<reference evidence="11" key="1">
    <citation type="submission" date="2017-09" db="EMBL/GenBank/DDBJ databases">
        <title>FDA dAtabase for Regulatory Grade micrObial Sequences (FDA-ARGOS): Supporting development and validation of Infectious Disease Dx tests.</title>
        <authorList>
            <person name="Minogue T."/>
            <person name="Wolcott M."/>
            <person name="Wasieloski L."/>
            <person name="Aguilar W."/>
            <person name="Moore D."/>
            <person name="Tallon L."/>
            <person name="Sadzewicz L."/>
            <person name="Ott S."/>
            <person name="Zhao X."/>
            <person name="Nagaraj S."/>
            <person name="Vavikolanu K."/>
            <person name="Aluvathingal J."/>
            <person name="Nadendla S."/>
            <person name="Sichtig H."/>
        </authorList>
    </citation>
    <scope>NUCLEOTIDE SEQUENCE [LARGE SCALE GENOMIC DNA]</scope>
    <source>
        <strain evidence="11">FDAARGOS_390</strain>
    </source>
</reference>
<dbReference type="Proteomes" id="UP000220629">
    <property type="component" value="Unassembled WGS sequence"/>
</dbReference>
<dbReference type="Gene3D" id="6.10.250.690">
    <property type="match status" value="1"/>
</dbReference>
<evidence type="ECO:0000259" key="9">
    <source>
        <dbReference type="PROSITE" id="PS51755"/>
    </source>
</evidence>
<dbReference type="FunFam" id="3.40.50.2300:FF:000001">
    <property type="entry name" value="DNA-binding response regulator PhoB"/>
    <property type="match status" value="1"/>
</dbReference>
<dbReference type="PANTHER" id="PTHR48111">
    <property type="entry name" value="REGULATOR OF RPOS"/>
    <property type="match status" value="1"/>
</dbReference>
<dbReference type="InterPro" id="IPR036388">
    <property type="entry name" value="WH-like_DNA-bd_sf"/>
</dbReference>
<dbReference type="Pfam" id="PF00072">
    <property type="entry name" value="Response_reg"/>
    <property type="match status" value="1"/>
</dbReference>
<feature type="DNA-binding region" description="OmpR/PhoB-type" evidence="7">
    <location>
        <begin position="126"/>
        <end position="237"/>
    </location>
</feature>
<evidence type="ECO:0000256" key="3">
    <source>
        <dbReference type="ARBA" id="ARBA00023015"/>
    </source>
</evidence>
<evidence type="ECO:0000256" key="5">
    <source>
        <dbReference type="ARBA" id="ARBA00023163"/>
    </source>
</evidence>
<evidence type="ECO:0000256" key="6">
    <source>
        <dbReference type="PROSITE-ProRule" id="PRU00169"/>
    </source>
</evidence>
<dbReference type="InterPro" id="IPR001789">
    <property type="entry name" value="Sig_transdc_resp-reg_receiver"/>
</dbReference>
<dbReference type="SMART" id="SM00862">
    <property type="entry name" value="Trans_reg_C"/>
    <property type="match status" value="1"/>
</dbReference>
<dbReference type="GO" id="GO:0000156">
    <property type="term" value="F:phosphorelay response regulator activity"/>
    <property type="evidence" value="ECO:0007669"/>
    <property type="project" value="TreeGrafter"/>
</dbReference>
<dbReference type="InterPro" id="IPR016032">
    <property type="entry name" value="Sig_transdc_resp-reg_C-effctor"/>
</dbReference>
<evidence type="ECO:0000256" key="2">
    <source>
        <dbReference type="ARBA" id="ARBA00023012"/>
    </source>
</evidence>
<dbReference type="GO" id="GO:0006355">
    <property type="term" value="P:regulation of DNA-templated transcription"/>
    <property type="evidence" value="ECO:0007669"/>
    <property type="project" value="InterPro"/>
</dbReference>
<proteinExistence type="predicted"/>
<dbReference type="SMART" id="SM00448">
    <property type="entry name" value="REC"/>
    <property type="match status" value="1"/>
</dbReference>
<dbReference type="AlphaFoldDB" id="A0A0M2QHJ4"/>
<organism evidence="10 11">
    <name type="scientific">Burkholderia gladioli</name>
    <name type="common">Pseudomonas marginata</name>
    <name type="synonym">Phytomonas marginata</name>
    <dbReference type="NCBI Taxonomy" id="28095"/>
    <lineage>
        <taxon>Bacteria</taxon>
        <taxon>Pseudomonadati</taxon>
        <taxon>Pseudomonadota</taxon>
        <taxon>Betaproteobacteria</taxon>
        <taxon>Burkholderiales</taxon>
        <taxon>Burkholderiaceae</taxon>
        <taxon>Burkholderia</taxon>
    </lineage>
</organism>
<dbReference type="GO" id="GO:0005829">
    <property type="term" value="C:cytosol"/>
    <property type="evidence" value="ECO:0007669"/>
    <property type="project" value="TreeGrafter"/>
</dbReference>
<dbReference type="InterPro" id="IPR039420">
    <property type="entry name" value="WalR-like"/>
</dbReference>
<dbReference type="CDD" id="cd00383">
    <property type="entry name" value="trans_reg_C"/>
    <property type="match status" value="1"/>
</dbReference>
<dbReference type="PANTHER" id="PTHR48111:SF59">
    <property type="entry name" value="TRANSCRIPTIONAL REGULATORY PROTEIN BAER"/>
    <property type="match status" value="1"/>
</dbReference>
<feature type="domain" description="Response regulatory" evidence="8">
    <location>
        <begin position="4"/>
        <end position="117"/>
    </location>
</feature>
<evidence type="ECO:0000313" key="10">
    <source>
        <dbReference type="EMBL" id="PEH41465.1"/>
    </source>
</evidence>
<feature type="domain" description="OmpR/PhoB-type" evidence="9">
    <location>
        <begin position="126"/>
        <end position="237"/>
    </location>
</feature>
<protein>
    <submittedName>
        <fullName evidence="10">DNA-binding response regulator</fullName>
    </submittedName>
</protein>
<dbReference type="Gene3D" id="1.10.10.10">
    <property type="entry name" value="Winged helix-like DNA-binding domain superfamily/Winged helix DNA-binding domain"/>
    <property type="match status" value="1"/>
</dbReference>
<dbReference type="Gene3D" id="3.40.50.2300">
    <property type="match status" value="1"/>
</dbReference>
<keyword evidence="4 7" id="KW-0238">DNA-binding</keyword>
<dbReference type="PROSITE" id="PS50110">
    <property type="entry name" value="RESPONSE_REGULATORY"/>
    <property type="match status" value="1"/>
</dbReference>
<keyword evidence="5" id="KW-0804">Transcription</keyword>
<dbReference type="PROSITE" id="PS51755">
    <property type="entry name" value="OMPR_PHOB"/>
    <property type="match status" value="1"/>
</dbReference>
<dbReference type="GO" id="GO:0000976">
    <property type="term" value="F:transcription cis-regulatory region binding"/>
    <property type="evidence" value="ECO:0007669"/>
    <property type="project" value="TreeGrafter"/>
</dbReference>
<dbReference type="InterPro" id="IPR011006">
    <property type="entry name" value="CheY-like_superfamily"/>
</dbReference>
<keyword evidence="1 6" id="KW-0597">Phosphoprotein</keyword>
<evidence type="ECO:0000256" key="1">
    <source>
        <dbReference type="ARBA" id="ARBA00022553"/>
    </source>
</evidence>
<evidence type="ECO:0000256" key="4">
    <source>
        <dbReference type="ARBA" id="ARBA00023125"/>
    </source>
</evidence>
<dbReference type="SUPFAM" id="SSF52172">
    <property type="entry name" value="CheY-like"/>
    <property type="match status" value="1"/>
</dbReference>
<accession>A0A0M2QHJ4</accession>
<keyword evidence="2" id="KW-0902">Two-component regulatory system</keyword>